<sequence>MSNASAPDSSPSLEAGAADTQTSVRAAWAVGFLTLVSTFNYLDRSLLGLLLPLIKDDLDLSDTALGLISGVAFGLVYALLCLPIASLADRSSRRNIITAGFALWSFMTALTGYAVNGIQLAICRLMMAAGEAAGVAPSQSMISDVVSRERRPFALAIFQTAFAIDAIVFLPLTAWIAGIHGWRAAFQFAGFFGLLLAIIFFLTVREPERRLEGRAERAPVVTLIQAMFGLWKVPAFRAMMLGVAFTGGALNASSAWTSALIVRVHGLTVTEVGLYVTPSRGFVAVFGILFVGWMADRLGRRDERWRFGVPALVCLVVAPAYLMFLLSDTRSVWIMGMLISGALHTAAQGPLFAVIVALSPENMKTVALAVKVFVANLLGQLCGPLAVGILNDLLMPIHGDQGIRYSMIMVAVCYLMAAICFLWAGRLARRDGHYALR</sequence>
<evidence type="ECO:0000256" key="4">
    <source>
        <dbReference type="ARBA" id="ARBA00022989"/>
    </source>
</evidence>
<feature type="transmembrane region" description="Helical" evidence="6">
    <location>
        <begin position="274"/>
        <end position="295"/>
    </location>
</feature>
<keyword evidence="2" id="KW-0813">Transport</keyword>
<dbReference type="CDD" id="cd17328">
    <property type="entry name" value="MFS_spinster_like"/>
    <property type="match status" value="1"/>
</dbReference>
<proteinExistence type="predicted"/>
<name>A0ABR6NIN2_9SPHN</name>
<accession>A0ABR6NIN2</accession>
<keyword evidence="3 6" id="KW-0812">Transmembrane</keyword>
<dbReference type="Gene3D" id="1.20.1250.20">
    <property type="entry name" value="MFS general substrate transporter like domains"/>
    <property type="match status" value="2"/>
</dbReference>
<dbReference type="InterPro" id="IPR036259">
    <property type="entry name" value="MFS_trans_sf"/>
</dbReference>
<dbReference type="PANTHER" id="PTHR23505">
    <property type="entry name" value="SPINSTER"/>
    <property type="match status" value="1"/>
</dbReference>
<evidence type="ECO:0000256" key="3">
    <source>
        <dbReference type="ARBA" id="ARBA00022692"/>
    </source>
</evidence>
<evidence type="ECO:0000259" key="7">
    <source>
        <dbReference type="PROSITE" id="PS50850"/>
    </source>
</evidence>
<keyword evidence="4 6" id="KW-1133">Transmembrane helix</keyword>
<feature type="transmembrane region" description="Helical" evidence="6">
    <location>
        <begin position="402"/>
        <end position="424"/>
    </location>
</feature>
<dbReference type="EMBL" id="JACHKA010000001">
    <property type="protein sequence ID" value="MBB5987125.1"/>
    <property type="molecule type" value="Genomic_DNA"/>
</dbReference>
<comment type="subcellular location">
    <subcellularLocation>
        <location evidence="1">Membrane</location>
        <topology evidence="1">Multi-pass membrane protein</topology>
    </subcellularLocation>
</comment>
<feature type="transmembrane region" description="Helical" evidence="6">
    <location>
        <begin position="332"/>
        <end position="356"/>
    </location>
</feature>
<dbReference type="InterPro" id="IPR011701">
    <property type="entry name" value="MFS"/>
</dbReference>
<dbReference type="PANTHER" id="PTHR23505:SF79">
    <property type="entry name" value="PROTEIN SPINSTER"/>
    <property type="match status" value="1"/>
</dbReference>
<feature type="transmembrane region" description="Helical" evidence="6">
    <location>
        <begin position="307"/>
        <end position="326"/>
    </location>
</feature>
<keyword evidence="5 6" id="KW-0472">Membrane</keyword>
<dbReference type="InterPro" id="IPR020846">
    <property type="entry name" value="MFS_dom"/>
</dbReference>
<feature type="transmembrane region" description="Helical" evidence="6">
    <location>
        <begin position="368"/>
        <end position="390"/>
    </location>
</feature>
<feature type="transmembrane region" description="Helical" evidence="6">
    <location>
        <begin position="238"/>
        <end position="262"/>
    </location>
</feature>
<evidence type="ECO:0000256" key="5">
    <source>
        <dbReference type="ARBA" id="ARBA00023136"/>
    </source>
</evidence>
<feature type="transmembrane region" description="Helical" evidence="6">
    <location>
        <begin position="153"/>
        <end position="178"/>
    </location>
</feature>
<evidence type="ECO:0000256" key="1">
    <source>
        <dbReference type="ARBA" id="ARBA00004141"/>
    </source>
</evidence>
<comment type="caution">
    <text evidence="8">The sequence shown here is derived from an EMBL/GenBank/DDBJ whole genome shotgun (WGS) entry which is preliminary data.</text>
</comment>
<feature type="transmembrane region" description="Helical" evidence="6">
    <location>
        <begin position="184"/>
        <end position="204"/>
    </location>
</feature>
<dbReference type="InterPro" id="IPR044770">
    <property type="entry name" value="MFS_spinster-like"/>
</dbReference>
<organism evidence="8 9">
    <name type="scientific">Sphingobium lignivorans</name>
    <dbReference type="NCBI Taxonomy" id="2735886"/>
    <lineage>
        <taxon>Bacteria</taxon>
        <taxon>Pseudomonadati</taxon>
        <taxon>Pseudomonadota</taxon>
        <taxon>Alphaproteobacteria</taxon>
        <taxon>Sphingomonadales</taxon>
        <taxon>Sphingomonadaceae</taxon>
        <taxon>Sphingobium</taxon>
    </lineage>
</organism>
<dbReference type="Proteomes" id="UP001138540">
    <property type="component" value="Unassembled WGS sequence"/>
</dbReference>
<feature type="transmembrane region" description="Helical" evidence="6">
    <location>
        <begin position="63"/>
        <end position="85"/>
    </location>
</feature>
<gene>
    <name evidence="8" type="ORF">HNP60_003099</name>
</gene>
<dbReference type="PROSITE" id="PS00216">
    <property type="entry name" value="SUGAR_TRANSPORT_1"/>
    <property type="match status" value="1"/>
</dbReference>
<protein>
    <submittedName>
        <fullName evidence="8">MFS family permease</fullName>
    </submittedName>
</protein>
<reference evidence="8 9" key="1">
    <citation type="submission" date="2020-08" db="EMBL/GenBank/DDBJ databases">
        <title>Exploring microbial biodiversity for novel pathways involved in the catabolism of aromatic compounds derived from lignin.</title>
        <authorList>
            <person name="Elkins J."/>
        </authorList>
    </citation>
    <scope>NUCLEOTIDE SEQUENCE [LARGE SCALE GENOMIC DNA]</scope>
    <source>
        <strain evidence="8 9">B1D3A</strain>
    </source>
</reference>
<feature type="transmembrane region" description="Helical" evidence="6">
    <location>
        <begin position="97"/>
        <end position="118"/>
    </location>
</feature>
<evidence type="ECO:0000313" key="8">
    <source>
        <dbReference type="EMBL" id="MBB5987125.1"/>
    </source>
</evidence>
<keyword evidence="9" id="KW-1185">Reference proteome</keyword>
<dbReference type="PROSITE" id="PS50850">
    <property type="entry name" value="MFS"/>
    <property type="match status" value="1"/>
</dbReference>
<feature type="domain" description="Major facilitator superfamily (MFS) profile" evidence="7">
    <location>
        <begin position="29"/>
        <end position="429"/>
    </location>
</feature>
<dbReference type="Pfam" id="PF07690">
    <property type="entry name" value="MFS_1"/>
    <property type="match status" value="1"/>
</dbReference>
<evidence type="ECO:0000256" key="2">
    <source>
        <dbReference type="ARBA" id="ARBA00022448"/>
    </source>
</evidence>
<evidence type="ECO:0000313" key="9">
    <source>
        <dbReference type="Proteomes" id="UP001138540"/>
    </source>
</evidence>
<dbReference type="InterPro" id="IPR005829">
    <property type="entry name" value="Sugar_transporter_CS"/>
</dbReference>
<dbReference type="SUPFAM" id="SSF103473">
    <property type="entry name" value="MFS general substrate transporter"/>
    <property type="match status" value="1"/>
</dbReference>
<dbReference type="RefSeq" id="WP_184155415.1">
    <property type="nucleotide sequence ID" value="NZ_JACHKA010000001.1"/>
</dbReference>
<evidence type="ECO:0000256" key="6">
    <source>
        <dbReference type="SAM" id="Phobius"/>
    </source>
</evidence>